<dbReference type="Proteomes" id="UP001266357">
    <property type="component" value="Unassembled WGS sequence"/>
</dbReference>
<reference evidence="1 2" key="1">
    <citation type="submission" date="2023-09" db="EMBL/GenBank/DDBJ databases">
        <authorList>
            <person name="Rey-Velasco X."/>
        </authorList>
    </citation>
    <scope>NUCLEOTIDE SEQUENCE [LARGE SCALE GENOMIC DNA]</scope>
    <source>
        <strain evidence="1 2">W431</strain>
    </source>
</reference>
<dbReference type="EMBL" id="JAVRIF010000001">
    <property type="protein sequence ID" value="MDT0602566.1"/>
    <property type="molecule type" value="Genomic_DNA"/>
</dbReference>
<organism evidence="1 2">
    <name type="scientific">Thalassotalea castellviae</name>
    <dbReference type="NCBI Taxonomy" id="3075612"/>
    <lineage>
        <taxon>Bacteria</taxon>
        <taxon>Pseudomonadati</taxon>
        <taxon>Pseudomonadota</taxon>
        <taxon>Gammaproteobacteria</taxon>
        <taxon>Alteromonadales</taxon>
        <taxon>Colwelliaceae</taxon>
        <taxon>Thalassotalea</taxon>
    </lineage>
</organism>
<dbReference type="SUPFAM" id="SSF52151">
    <property type="entry name" value="FabD/lysophospholipase-like"/>
    <property type="match status" value="1"/>
</dbReference>
<comment type="caution">
    <text evidence="1">The sequence shown here is derived from an EMBL/GenBank/DDBJ whole genome shotgun (WGS) entry which is preliminary data.</text>
</comment>
<evidence type="ECO:0000313" key="1">
    <source>
        <dbReference type="EMBL" id="MDT0602566.1"/>
    </source>
</evidence>
<accession>A0ABU3A0S3</accession>
<evidence type="ECO:0000313" key="2">
    <source>
        <dbReference type="Proteomes" id="UP001266357"/>
    </source>
</evidence>
<sequence length="357" mass="40628">MLDIYAGTHALKTIQQQGFKQELFTSMLGASGGPKWFTLFGLDKYIFGEFFQERTTELNLIGSSAGAFRFGALAQKDPVAAITRLAKIYSETVYTEKADALEITTKAKTLLDAVYGKNGMAEIINNPIFKAHFIVAKCQGLTSFDSKPLQFLGLLGSIVLNRIDRNLLKHQYQRYVYHHPNSRVRLTDHCQFDTFYQPLTERNLKAALLASGSIPMVMQGVKDIPNSPKGMYRDGGIIDYHFDIQIENAENQKSENEGLILYPHFNAQPKAGWFDKNLTRKVQENHYQNVVMIVPSQQFIASLPFGKIPDRKDFTEMDATTRIKYWRTVLTETERLAERFDAFCQQPDLSQLKPFQA</sequence>
<dbReference type="RefSeq" id="WP_311577042.1">
    <property type="nucleotide sequence ID" value="NZ_JAVRIF010000001.1"/>
</dbReference>
<dbReference type="InterPro" id="IPR016035">
    <property type="entry name" value="Acyl_Trfase/lysoPLipase"/>
</dbReference>
<keyword evidence="2" id="KW-1185">Reference proteome</keyword>
<protein>
    <submittedName>
        <fullName evidence="1">Patatin-like phospholipase family protein</fullName>
    </submittedName>
</protein>
<proteinExistence type="predicted"/>
<gene>
    <name evidence="1" type="ORF">RM573_03070</name>
</gene>
<name>A0ABU3A0S3_9GAMM</name>